<dbReference type="FunFam" id="1.10.510.10:FF:000571">
    <property type="entry name" value="Maternal embryonic leucine zipper kinase"/>
    <property type="match status" value="1"/>
</dbReference>
<evidence type="ECO:0000256" key="11">
    <source>
        <dbReference type="PROSITE-ProRule" id="PRU10141"/>
    </source>
</evidence>
<keyword evidence="7 11" id="KW-0067">ATP-binding</keyword>
<evidence type="ECO:0000256" key="4">
    <source>
        <dbReference type="ARBA" id="ARBA00022679"/>
    </source>
</evidence>
<feature type="compositionally biased region" description="Basic and acidic residues" evidence="13">
    <location>
        <begin position="332"/>
        <end position="343"/>
    </location>
</feature>
<dbReference type="KEGG" id="osn:115212091"/>
<keyword evidence="6" id="KW-0418">Kinase</keyword>
<evidence type="ECO:0000313" key="15">
    <source>
        <dbReference type="Proteomes" id="UP000515154"/>
    </source>
</evidence>
<dbReference type="PROSITE" id="PS50011">
    <property type="entry name" value="PROTEIN_KINASE_DOM"/>
    <property type="match status" value="1"/>
</dbReference>
<comment type="similarity">
    <text evidence="10">Belongs to the protein kinase superfamily. CAMK Ser/Thr protein kinase family. DAP kinase subfamily.</text>
</comment>
<evidence type="ECO:0000256" key="5">
    <source>
        <dbReference type="ARBA" id="ARBA00022741"/>
    </source>
</evidence>
<keyword evidence="15" id="KW-1185">Reference proteome</keyword>
<protein>
    <recommendedName>
        <fullName evidence="1">non-specific serine/threonine protein kinase</fullName>
        <ecNumber evidence="1">2.7.11.1</ecNumber>
    </recommendedName>
</protein>
<dbReference type="EC" id="2.7.11.1" evidence="1"/>
<dbReference type="AlphaFoldDB" id="A0A6P7SEG7"/>
<dbReference type="GO" id="GO:0043065">
    <property type="term" value="P:positive regulation of apoptotic process"/>
    <property type="evidence" value="ECO:0007669"/>
    <property type="project" value="TreeGrafter"/>
</dbReference>
<evidence type="ECO:0000256" key="1">
    <source>
        <dbReference type="ARBA" id="ARBA00012513"/>
    </source>
</evidence>
<keyword evidence="3" id="KW-0597">Phosphoprotein</keyword>
<dbReference type="GO" id="GO:0005634">
    <property type="term" value="C:nucleus"/>
    <property type="evidence" value="ECO:0007669"/>
    <property type="project" value="TreeGrafter"/>
</dbReference>
<evidence type="ECO:0000256" key="10">
    <source>
        <dbReference type="ARBA" id="ARBA00060827"/>
    </source>
</evidence>
<feature type="compositionally biased region" description="Polar residues" evidence="13">
    <location>
        <begin position="418"/>
        <end position="429"/>
    </location>
</feature>
<feature type="binding site" evidence="11">
    <location>
        <position position="71"/>
    </location>
    <ligand>
        <name>ATP</name>
        <dbReference type="ChEBI" id="CHEBI:30616"/>
    </ligand>
</feature>
<gene>
    <name evidence="16" type="primary">LOC115212091</name>
</gene>
<dbReference type="GO" id="GO:0004674">
    <property type="term" value="F:protein serine/threonine kinase activity"/>
    <property type="evidence" value="ECO:0007669"/>
    <property type="project" value="UniProtKB-KW"/>
</dbReference>
<dbReference type="PROSITE" id="PS00108">
    <property type="entry name" value="PROTEIN_KINASE_ST"/>
    <property type="match status" value="1"/>
</dbReference>
<dbReference type="FunFam" id="3.30.200.20:FF:000175">
    <property type="entry name" value="Serine/threonine-protein kinase 17B"/>
    <property type="match status" value="1"/>
</dbReference>
<dbReference type="InterPro" id="IPR000719">
    <property type="entry name" value="Prot_kinase_dom"/>
</dbReference>
<evidence type="ECO:0000256" key="7">
    <source>
        <dbReference type="ARBA" id="ARBA00022840"/>
    </source>
</evidence>
<feature type="region of interest" description="Disordered" evidence="13">
    <location>
        <begin position="301"/>
        <end position="438"/>
    </location>
</feature>
<comment type="catalytic activity">
    <reaction evidence="8">
        <text>L-threonyl-[protein] + ATP = O-phospho-L-threonyl-[protein] + ADP + H(+)</text>
        <dbReference type="Rhea" id="RHEA:46608"/>
        <dbReference type="Rhea" id="RHEA-COMP:11060"/>
        <dbReference type="Rhea" id="RHEA-COMP:11605"/>
        <dbReference type="ChEBI" id="CHEBI:15378"/>
        <dbReference type="ChEBI" id="CHEBI:30013"/>
        <dbReference type="ChEBI" id="CHEBI:30616"/>
        <dbReference type="ChEBI" id="CHEBI:61977"/>
        <dbReference type="ChEBI" id="CHEBI:456216"/>
        <dbReference type="EC" id="2.7.11.1"/>
    </reaction>
</comment>
<evidence type="ECO:0000256" key="13">
    <source>
        <dbReference type="SAM" id="MobiDB-lite"/>
    </source>
</evidence>
<dbReference type="Gene3D" id="1.10.510.10">
    <property type="entry name" value="Transferase(Phosphotransferase) domain 1"/>
    <property type="match status" value="1"/>
</dbReference>
<feature type="domain" description="Protein kinase" evidence="14">
    <location>
        <begin position="38"/>
        <end position="296"/>
    </location>
</feature>
<dbReference type="PANTHER" id="PTHR24342:SF12">
    <property type="entry name" value="DEATH-ASSOCIATED PROTEIN KINASE RELATED"/>
    <property type="match status" value="1"/>
</dbReference>
<sequence>MNGCNAHVAMGCNRVAEEKVDIFSPRTPINTEPLTSKYSIQGELGRGKFAVVKRCVNLETNEEVAAKFIRKRRRGKNCRDQILREIVMLELSRPHHRVVDLIEVFESPTEMILITEYCSGGELFHECVIEESFKESDVVRLLGEILEGVLFLHRKNILHLDLKPQNILLTKPFPEGNIKICDLGLACLVNDGEDIREIVGTPDYVAPEVLSYEPLGLSTDMWSLGVLTYVMLSACSPFDGESKQETYLNISQVNLDFPDYLFESISYGAIDFMKNLLIKDPRCRMDAAQCLTHAWIRGEHVPHPIESNHEEDEEEEEEEEEEEGEEKEAEETDTKNKGDKQKEVNSVLQSQPSAECEPSCDVPKPEQKSEGKHEKECSMEKRDAGENSEAEHALLSETAEGGALKKHEKKLEAKDASFVNNENSPSNPLNGDFSEEDSGCVDSVNNSLTCINDLD</sequence>
<evidence type="ECO:0000256" key="6">
    <source>
        <dbReference type="ARBA" id="ARBA00022777"/>
    </source>
</evidence>
<feature type="compositionally biased region" description="Polar residues" evidence="13">
    <location>
        <begin position="344"/>
        <end position="353"/>
    </location>
</feature>
<dbReference type="Pfam" id="PF00069">
    <property type="entry name" value="Pkinase"/>
    <property type="match status" value="1"/>
</dbReference>
<dbReference type="Proteomes" id="UP000515154">
    <property type="component" value="Linkage group LG1"/>
</dbReference>
<evidence type="ECO:0000256" key="8">
    <source>
        <dbReference type="ARBA" id="ARBA00047899"/>
    </source>
</evidence>
<dbReference type="PANTHER" id="PTHR24342">
    <property type="entry name" value="SERINE/THREONINE-PROTEIN KINASE 17"/>
    <property type="match status" value="1"/>
</dbReference>
<dbReference type="SUPFAM" id="SSF56112">
    <property type="entry name" value="Protein kinase-like (PK-like)"/>
    <property type="match status" value="1"/>
</dbReference>
<dbReference type="RefSeq" id="XP_029636789.1">
    <property type="nucleotide sequence ID" value="XM_029780929.2"/>
</dbReference>
<evidence type="ECO:0000256" key="12">
    <source>
        <dbReference type="RuleBase" id="RU000304"/>
    </source>
</evidence>
<dbReference type="InterPro" id="IPR017441">
    <property type="entry name" value="Protein_kinase_ATP_BS"/>
</dbReference>
<dbReference type="InterPro" id="IPR008271">
    <property type="entry name" value="Ser/Thr_kinase_AS"/>
</dbReference>
<dbReference type="InterPro" id="IPR011009">
    <property type="entry name" value="Kinase-like_dom_sf"/>
</dbReference>
<name>A0A6P7SEG7_9MOLL</name>
<keyword evidence="4" id="KW-0808">Transferase</keyword>
<dbReference type="GO" id="GO:0035556">
    <property type="term" value="P:intracellular signal transduction"/>
    <property type="evidence" value="ECO:0007669"/>
    <property type="project" value="TreeGrafter"/>
</dbReference>
<dbReference type="GO" id="GO:0005524">
    <property type="term" value="F:ATP binding"/>
    <property type="evidence" value="ECO:0007669"/>
    <property type="project" value="UniProtKB-UniRule"/>
</dbReference>
<evidence type="ECO:0000259" key="14">
    <source>
        <dbReference type="PROSITE" id="PS50011"/>
    </source>
</evidence>
<dbReference type="SMART" id="SM00220">
    <property type="entry name" value="S_TKc"/>
    <property type="match status" value="1"/>
</dbReference>
<dbReference type="PROSITE" id="PS00107">
    <property type="entry name" value="PROTEIN_KINASE_ATP"/>
    <property type="match status" value="1"/>
</dbReference>
<feature type="compositionally biased region" description="Acidic residues" evidence="13">
    <location>
        <begin position="309"/>
        <end position="331"/>
    </location>
</feature>
<evidence type="ECO:0000256" key="9">
    <source>
        <dbReference type="ARBA" id="ARBA00048679"/>
    </source>
</evidence>
<reference evidence="16" key="1">
    <citation type="submission" date="2025-08" db="UniProtKB">
        <authorList>
            <consortium name="RefSeq"/>
        </authorList>
    </citation>
    <scope>IDENTIFICATION</scope>
</reference>
<comment type="catalytic activity">
    <reaction evidence="9">
        <text>L-seryl-[protein] + ATP = O-phospho-L-seryl-[protein] + ADP + H(+)</text>
        <dbReference type="Rhea" id="RHEA:17989"/>
        <dbReference type="Rhea" id="RHEA-COMP:9863"/>
        <dbReference type="Rhea" id="RHEA-COMP:11604"/>
        <dbReference type="ChEBI" id="CHEBI:15378"/>
        <dbReference type="ChEBI" id="CHEBI:29999"/>
        <dbReference type="ChEBI" id="CHEBI:30616"/>
        <dbReference type="ChEBI" id="CHEBI:83421"/>
        <dbReference type="ChEBI" id="CHEBI:456216"/>
        <dbReference type="EC" id="2.7.11.1"/>
    </reaction>
</comment>
<evidence type="ECO:0000313" key="16">
    <source>
        <dbReference type="RefSeq" id="XP_029636789.1"/>
    </source>
</evidence>
<dbReference type="Gene3D" id="3.30.200.20">
    <property type="entry name" value="Phosphorylase Kinase, domain 1"/>
    <property type="match status" value="1"/>
</dbReference>
<accession>A0A6P7SEG7</accession>
<keyword evidence="5 11" id="KW-0547">Nucleotide-binding</keyword>
<feature type="compositionally biased region" description="Basic and acidic residues" evidence="13">
    <location>
        <begin position="363"/>
        <end position="394"/>
    </location>
</feature>
<evidence type="ECO:0000256" key="3">
    <source>
        <dbReference type="ARBA" id="ARBA00022553"/>
    </source>
</evidence>
<feature type="compositionally biased region" description="Basic and acidic residues" evidence="13">
    <location>
        <begin position="403"/>
        <end position="415"/>
    </location>
</feature>
<evidence type="ECO:0000256" key="2">
    <source>
        <dbReference type="ARBA" id="ARBA00022527"/>
    </source>
</evidence>
<keyword evidence="2 12" id="KW-0723">Serine/threonine-protein kinase</keyword>
<proteinExistence type="inferred from homology"/>
<organism evidence="15 16">
    <name type="scientific">Octopus sinensis</name>
    <name type="common">East Asian common octopus</name>
    <dbReference type="NCBI Taxonomy" id="2607531"/>
    <lineage>
        <taxon>Eukaryota</taxon>
        <taxon>Metazoa</taxon>
        <taxon>Spiralia</taxon>
        <taxon>Lophotrochozoa</taxon>
        <taxon>Mollusca</taxon>
        <taxon>Cephalopoda</taxon>
        <taxon>Coleoidea</taxon>
        <taxon>Octopodiformes</taxon>
        <taxon>Octopoda</taxon>
        <taxon>Incirrata</taxon>
        <taxon>Octopodidae</taxon>
        <taxon>Octopus</taxon>
    </lineage>
</organism>